<dbReference type="InterPro" id="IPR001444">
    <property type="entry name" value="Flag_bb_rod_N"/>
</dbReference>
<dbReference type="Pfam" id="PF00460">
    <property type="entry name" value="Flg_bb_rod"/>
    <property type="match status" value="1"/>
</dbReference>
<reference evidence="14 15" key="1">
    <citation type="submission" date="2019-03" db="EMBL/GenBank/DDBJ databases">
        <authorList>
            <consortium name="Pathogen Informatics"/>
        </authorList>
    </citation>
    <scope>NUCLEOTIDE SEQUENCE [LARGE SCALE GENOMIC DNA]</scope>
    <source>
        <strain evidence="14 15">NCTC12993</strain>
    </source>
</reference>
<dbReference type="InterPro" id="IPR010930">
    <property type="entry name" value="Flg_bb/hook_C_dom"/>
</dbReference>
<dbReference type="GO" id="GO:0005576">
    <property type="term" value="C:extracellular region"/>
    <property type="evidence" value="ECO:0007669"/>
    <property type="project" value="UniProtKB-SubCell"/>
</dbReference>
<sequence>MSSLINSAMSGLSAAQAALNTTSNNIASYNVAGYTRQTTVLASANSTLGAGGWVGNGVNVSSVQREYNAFITNQLRTAQSQSNGLTTRYEQVSKIDSMISSTTNNLSTTLQDFFSSLQTLVSNAEDPAARQTVLGKADGVVNQFKVVDQYLRDQDKQVNLSISSTVDLVNNYSSQIASLNDKISRLTGVGAGASPNDLLDQRDQLVSELNKLVGVEVNVQDGSTYNITMANGYTLVAGSKASQLAAVPSSADPNRTTVAYVDNVAGNVEIPEKLLTTGSLGGLLTFRSQDLDQTRNSLNQMAMAFADAFNTVHKQGIDADGKAGVDFFDFGKPSSIANSKNKGDAELDVKMTKSSAVQATDYKVVKTDSGWEVTRLSDNTSVKLDTDSDLANGVLKFDGLTVTAQLKSGGTNAAATGDSFIVKPVSDAIVNMKVAISSESQIAMGLPTSDPTNPDVGDGESDNRNGQALLDLQNSKVVGGSKTFNDSYAALVSSIGTKTATLKSSSTTQANVVTQLSNQQQSISGVNLDEEYGNLQLFQQYYLANAQVLQTASTLFDALINIR</sequence>
<evidence type="ECO:0000259" key="11">
    <source>
        <dbReference type="Pfam" id="PF06429"/>
    </source>
</evidence>
<feature type="region of interest" description="Disordered" evidence="8">
    <location>
        <begin position="444"/>
        <end position="466"/>
    </location>
</feature>
<dbReference type="PANTHER" id="PTHR30033:SF1">
    <property type="entry name" value="FLAGELLAR HOOK-ASSOCIATED PROTEIN 1"/>
    <property type="match status" value="1"/>
</dbReference>
<evidence type="ECO:0000256" key="7">
    <source>
        <dbReference type="RuleBase" id="RU362065"/>
    </source>
</evidence>
<evidence type="ECO:0000259" key="12">
    <source>
        <dbReference type="Pfam" id="PF21158"/>
    </source>
</evidence>
<name>A0A485CCB7_KLUCR</name>
<feature type="domain" description="Flagellar hook-associated protein FlgK helical" evidence="13">
    <location>
        <begin position="93"/>
        <end position="328"/>
    </location>
</feature>
<dbReference type="PRINTS" id="PR01005">
    <property type="entry name" value="FLGHOOKAP1"/>
</dbReference>
<evidence type="ECO:0000256" key="5">
    <source>
        <dbReference type="ARBA" id="ARBA00022525"/>
    </source>
</evidence>
<comment type="similarity">
    <text evidence="3 7">Belongs to the flagella basal body rod proteins family.</text>
</comment>
<dbReference type="AlphaFoldDB" id="A0A485CCB7"/>
<dbReference type="InterPro" id="IPR049119">
    <property type="entry name" value="FlgK_D2-like"/>
</dbReference>
<dbReference type="GO" id="GO:0044780">
    <property type="term" value="P:bacterial-type flagellum assembly"/>
    <property type="evidence" value="ECO:0007669"/>
    <property type="project" value="InterPro"/>
</dbReference>
<feature type="domain" description="Flagellar basal body rod protein N-terminal" evidence="10">
    <location>
        <begin position="5"/>
        <end position="35"/>
    </location>
</feature>
<dbReference type="GeneID" id="99776445"/>
<keyword evidence="15" id="KW-1185">Reference proteome</keyword>
<evidence type="ECO:0000259" key="13">
    <source>
        <dbReference type="Pfam" id="PF22638"/>
    </source>
</evidence>
<keyword evidence="14" id="KW-0282">Flagellum</keyword>
<evidence type="ECO:0000256" key="1">
    <source>
        <dbReference type="ARBA" id="ARBA00004365"/>
    </source>
</evidence>
<evidence type="ECO:0000313" key="15">
    <source>
        <dbReference type="Proteomes" id="UP000401081"/>
    </source>
</evidence>
<feature type="chain" id="PRO_5019867135" description="Flagellar hook-associated protein 1" evidence="9">
    <location>
        <begin position="18"/>
        <end position="563"/>
    </location>
</feature>
<evidence type="ECO:0000256" key="3">
    <source>
        <dbReference type="ARBA" id="ARBA00009677"/>
    </source>
</evidence>
<dbReference type="GO" id="GO:0009424">
    <property type="term" value="C:bacterial-type flagellum hook"/>
    <property type="evidence" value="ECO:0007669"/>
    <property type="project" value="UniProtKB-UniRule"/>
</dbReference>
<dbReference type="NCBIfam" id="TIGR02492">
    <property type="entry name" value="flgK_ends"/>
    <property type="match status" value="1"/>
</dbReference>
<dbReference type="SUPFAM" id="SSF64518">
    <property type="entry name" value="Phase 1 flagellin"/>
    <property type="match status" value="1"/>
</dbReference>
<dbReference type="PANTHER" id="PTHR30033">
    <property type="entry name" value="FLAGELLAR HOOK-ASSOCIATED PROTEIN 1"/>
    <property type="match status" value="1"/>
</dbReference>
<dbReference type="EMBL" id="CAADJD010000025">
    <property type="protein sequence ID" value="VFS82249.1"/>
    <property type="molecule type" value="Genomic_DNA"/>
</dbReference>
<evidence type="ECO:0000313" key="14">
    <source>
        <dbReference type="EMBL" id="VFS82249.1"/>
    </source>
</evidence>
<keyword evidence="14" id="KW-0969">Cilium</keyword>
<dbReference type="Pfam" id="PF06429">
    <property type="entry name" value="Flg_bbr_C"/>
    <property type="match status" value="1"/>
</dbReference>
<proteinExistence type="inferred from homology"/>
<evidence type="ECO:0000256" key="6">
    <source>
        <dbReference type="ARBA" id="ARBA00023143"/>
    </source>
</evidence>
<feature type="domain" description="Flagellar hook-associated protein 1 D2-like" evidence="12">
    <location>
        <begin position="336"/>
        <end position="424"/>
    </location>
</feature>
<keyword evidence="5 7" id="KW-0964">Secreted</keyword>
<evidence type="ECO:0000259" key="10">
    <source>
        <dbReference type="Pfam" id="PF00460"/>
    </source>
</evidence>
<dbReference type="InterPro" id="IPR053927">
    <property type="entry name" value="FlgK_helical"/>
</dbReference>
<dbReference type="Proteomes" id="UP000401081">
    <property type="component" value="Unassembled WGS sequence"/>
</dbReference>
<protein>
    <recommendedName>
        <fullName evidence="4 7">Flagellar hook-associated protein 1</fullName>
        <shortName evidence="7">HAP1</shortName>
    </recommendedName>
</protein>
<evidence type="ECO:0000256" key="2">
    <source>
        <dbReference type="ARBA" id="ARBA00004613"/>
    </source>
</evidence>
<keyword evidence="6 7" id="KW-0975">Bacterial flagellum</keyword>
<dbReference type="Pfam" id="PF21158">
    <property type="entry name" value="flgK_1st_1"/>
    <property type="match status" value="1"/>
</dbReference>
<comment type="subcellular location">
    <subcellularLocation>
        <location evidence="1 7">Bacterial flagellum</location>
    </subcellularLocation>
    <subcellularLocation>
        <location evidence="2 7">Secreted</location>
    </subcellularLocation>
</comment>
<dbReference type="Pfam" id="PF22638">
    <property type="entry name" value="FlgK_D1"/>
    <property type="match status" value="1"/>
</dbReference>
<evidence type="ECO:0000256" key="8">
    <source>
        <dbReference type="SAM" id="MobiDB-lite"/>
    </source>
</evidence>
<accession>A0A485CCB7</accession>
<organism evidence="14 15">
    <name type="scientific">Kluyvera cryocrescens</name>
    <name type="common">Kluyvera citrophila</name>
    <dbReference type="NCBI Taxonomy" id="580"/>
    <lineage>
        <taxon>Bacteria</taxon>
        <taxon>Pseudomonadati</taxon>
        <taxon>Pseudomonadota</taxon>
        <taxon>Gammaproteobacteria</taxon>
        <taxon>Enterobacterales</taxon>
        <taxon>Enterobacteriaceae</taxon>
        <taxon>Kluyvera</taxon>
    </lineage>
</organism>
<keyword evidence="14" id="KW-0966">Cell projection</keyword>
<gene>
    <name evidence="14" type="primary">flgK_2</name>
    <name evidence="7" type="synonym">flgK</name>
    <name evidence="14" type="ORF">NCTC12993_06173</name>
</gene>
<dbReference type="GO" id="GO:0005198">
    <property type="term" value="F:structural molecule activity"/>
    <property type="evidence" value="ECO:0007669"/>
    <property type="project" value="UniProtKB-UniRule"/>
</dbReference>
<dbReference type="InterPro" id="IPR002371">
    <property type="entry name" value="FlgK"/>
</dbReference>
<dbReference type="RefSeq" id="WP_061280147.1">
    <property type="nucleotide sequence ID" value="NZ_JALKUP010000001.1"/>
</dbReference>
<feature type="domain" description="Flagellar basal-body/hook protein C-terminal" evidence="11">
    <location>
        <begin position="522"/>
        <end position="562"/>
    </location>
</feature>
<keyword evidence="9" id="KW-0732">Signal</keyword>
<evidence type="ECO:0000256" key="9">
    <source>
        <dbReference type="SAM" id="SignalP"/>
    </source>
</evidence>
<feature type="signal peptide" evidence="9">
    <location>
        <begin position="1"/>
        <end position="17"/>
    </location>
</feature>
<evidence type="ECO:0000256" key="4">
    <source>
        <dbReference type="ARBA" id="ARBA00016244"/>
    </source>
</evidence>